<dbReference type="SMART" id="SM00382">
    <property type="entry name" value="AAA"/>
    <property type="match status" value="2"/>
</dbReference>
<evidence type="ECO:0000256" key="3">
    <source>
        <dbReference type="SAM" id="Coils"/>
    </source>
</evidence>
<dbReference type="InterPro" id="IPR032781">
    <property type="entry name" value="ABC_tran_Xtn"/>
</dbReference>
<dbReference type="Pfam" id="PF00005">
    <property type="entry name" value="ABC_tran"/>
    <property type="match status" value="2"/>
</dbReference>
<dbReference type="PANTHER" id="PTHR42855">
    <property type="entry name" value="ABC TRANSPORTER ATP-BINDING SUBUNIT"/>
    <property type="match status" value="1"/>
</dbReference>
<gene>
    <name evidence="5" type="ORF">H9Q80_13710</name>
</gene>
<dbReference type="Pfam" id="PF12848">
    <property type="entry name" value="ABC_tran_Xtn"/>
    <property type="match status" value="1"/>
</dbReference>
<accession>A0A7G9GKH7</accession>
<proteinExistence type="predicted"/>
<protein>
    <submittedName>
        <fullName evidence="5">ABC-F family ATP-binding cassette domain-containing protein</fullName>
    </submittedName>
</protein>
<dbReference type="PANTHER" id="PTHR42855:SF2">
    <property type="entry name" value="DRUG RESISTANCE ABC TRANSPORTER,ATP-BINDING PROTEIN"/>
    <property type="match status" value="1"/>
</dbReference>
<dbReference type="Gene3D" id="3.40.50.300">
    <property type="entry name" value="P-loop containing nucleotide triphosphate hydrolases"/>
    <property type="match status" value="2"/>
</dbReference>
<dbReference type="EMBL" id="CP060636">
    <property type="protein sequence ID" value="QNM11309.1"/>
    <property type="molecule type" value="Genomic_DNA"/>
</dbReference>
<keyword evidence="6" id="KW-1185">Reference proteome</keyword>
<dbReference type="InterPro" id="IPR003439">
    <property type="entry name" value="ABC_transporter-like_ATP-bd"/>
</dbReference>
<dbReference type="InterPro" id="IPR003593">
    <property type="entry name" value="AAA+_ATPase"/>
</dbReference>
<keyword evidence="3" id="KW-0175">Coiled coil</keyword>
<name>A0A7G9GKH7_9FIRM</name>
<dbReference type="RefSeq" id="WP_117536568.1">
    <property type="nucleotide sequence ID" value="NZ_CP060636.1"/>
</dbReference>
<dbReference type="FunFam" id="3.40.50.300:FF:000011">
    <property type="entry name" value="Putative ABC transporter ATP-binding component"/>
    <property type="match status" value="1"/>
</dbReference>
<evidence type="ECO:0000256" key="1">
    <source>
        <dbReference type="ARBA" id="ARBA00022741"/>
    </source>
</evidence>
<dbReference type="GO" id="GO:0005524">
    <property type="term" value="F:ATP binding"/>
    <property type="evidence" value="ECO:0007669"/>
    <property type="project" value="UniProtKB-KW"/>
</dbReference>
<dbReference type="AlphaFoldDB" id="A0A7G9GKH7"/>
<sequence>MTIHLQNITKSYTQDIILDDLTMKITDGEHIAIVGENGCGKSTLLKVIAGLENIQEGERIVSKHTKIAYLNQNFDEFSGTVEAYLMQTYSDIMHLQKKMKALEKAMEKVDEVELEHLLKKYGNIQERFEQLDGYHIFTFVDQIAHGLQFSSLLYSEYEVLSGGEKARVNLARRLLERPDVLLLDEPTNHLDFKGIAWLENFLANDKQTIIVVSHDRTFLNHCVSKIYEISYGELSVYHGNYDVYRKEKNERFLRMQEDYEAQQNEIKRLEAAIRQFRQWGREGDNEKFFKKAIMLEKRLDKIERMRRPRLIQRNMDFTLSMAKRSSKHVLEIKELGHCFDKLLFEHVNATLCFKERVAICGENGTGKSTLIKLIMGVEEIQEGSIQYGNHIAIGYLPQMISFPKDMTILEYAKKELCMNEEDTRRYLMKYGFDHIDMMKRLKALSGGEKTRLKLAEMLSKEINMIILDEPTNHLDFTSIDIIEENLQAFAGTLLVVSHDRYFIQALCEKVWMLEDQTMKEYIL</sequence>
<feature type="domain" description="ABC transporter" evidence="4">
    <location>
        <begin position="3"/>
        <end position="256"/>
    </location>
</feature>
<organism evidence="5 6">
    <name type="scientific">[Eubacterium] hominis</name>
    <dbReference type="NCBI Taxonomy" id="2764325"/>
    <lineage>
        <taxon>Bacteria</taxon>
        <taxon>Bacillati</taxon>
        <taxon>Bacillota</taxon>
        <taxon>Erysipelotrichia</taxon>
        <taxon>Erysipelotrichales</taxon>
        <taxon>Erysipelotrichaceae</taxon>
        <taxon>Amedibacillus</taxon>
    </lineage>
</organism>
<keyword evidence="1" id="KW-0547">Nucleotide-binding</keyword>
<dbReference type="SUPFAM" id="SSF52540">
    <property type="entry name" value="P-loop containing nucleoside triphosphate hydrolases"/>
    <property type="match status" value="2"/>
</dbReference>
<dbReference type="NCBIfam" id="NF000355">
    <property type="entry name" value="ribo_prot_ABC_F"/>
    <property type="match status" value="1"/>
</dbReference>
<keyword evidence="2 5" id="KW-0067">ATP-binding</keyword>
<reference evidence="5 6" key="1">
    <citation type="submission" date="2020-08" db="EMBL/GenBank/DDBJ databases">
        <authorList>
            <person name="Liu C."/>
            <person name="Sun Q."/>
        </authorList>
    </citation>
    <scope>NUCLEOTIDE SEQUENCE [LARGE SCALE GENOMIC DNA]</scope>
    <source>
        <strain evidence="5 6">NSJ-61</strain>
    </source>
</reference>
<feature type="coiled-coil region" evidence="3">
    <location>
        <begin position="245"/>
        <end position="279"/>
    </location>
</feature>
<dbReference type="PROSITE" id="PS50893">
    <property type="entry name" value="ABC_TRANSPORTER_2"/>
    <property type="match status" value="2"/>
</dbReference>
<dbReference type="CDD" id="cd03221">
    <property type="entry name" value="ABCF_EF-3"/>
    <property type="match status" value="2"/>
</dbReference>
<dbReference type="Proteomes" id="UP000515856">
    <property type="component" value="Chromosome"/>
</dbReference>
<dbReference type="InterPro" id="IPR017871">
    <property type="entry name" value="ABC_transporter-like_CS"/>
</dbReference>
<dbReference type="InterPro" id="IPR027417">
    <property type="entry name" value="P-loop_NTPase"/>
</dbReference>
<evidence type="ECO:0000259" key="4">
    <source>
        <dbReference type="PROSITE" id="PS50893"/>
    </source>
</evidence>
<dbReference type="PROSITE" id="PS00211">
    <property type="entry name" value="ABC_TRANSPORTER_1"/>
    <property type="match status" value="1"/>
</dbReference>
<feature type="domain" description="ABC transporter" evidence="4">
    <location>
        <begin position="327"/>
        <end position="522"/>
    </location>
</feature>
<evidence type="ECO:0000313" key="5">
    <source>
        <dbReference type="EMBL" id="QNM11309.1"/>
    </source>
</evidence>
<dbReference type="InterPro" id="IPR051309">
    <property type="entry name" value="ABCF_ATPase"/>
</dbReference>
<dbReference type="GO" id="GO:0016887">
    <property type="term" value="F:ATP hydrolysis activity"/>
    <property type="evidence" value="ECO:0007669"/>
    <property type="project" value="InterPro"/>
</dbReference>
<evidence type="ECO:0000313" key="6">
    <source>
        <dbReference type="Proteomes" id="UP000515856"/>
    </source>
</evidence>
<dbReference type="KEGG" id="ehn:H9Q80_13710"/>
<evidence type="ECO:0000256" key="2">
    <source>
        <dbReference type="ARBA" id="ARBA00022840"/>
    </source>
</evidence>
<feature type="coiled-coil region" evidence="3">
    <location>
        <begin position="85"/>
        <end position="115"/>
    </location>
</feature>